<comment type="pathway">
    <text evidence="2">Protein modification; protein glycosylation.</text>
</comment>
<protein>
    <recommendedName>
        <fullName evidence="5">Dol-P-Man:Man(5)GlcNAc(2)-PP-Dol alpha-1,3-mannosyltransferase</fullName>
        <ecNumber evidence="4">2.4.1.258</ecNumber>
    </recommendedName>
    <alternativeName>
        <fullName evidence="15">Dol-P-Man-dependent alpha(1-3)-mannosyltransferase</fullName>
    </alternativeName>
    <alternativeName>
        <fullName evidence="14">Dolichyl-P-Man:Man(5)GlcNAc(2)-PP-dolichyl mannosyltransferase</fullName>
    </alternativeName>
</protein>
<feature type="transmembrane region" description="Helical" evidence="20">
    <location>
        <begin position="899"/>
        <end position="920"/>
    </location>
</feature>
<evidence type="ECO:0000256" key="16">
    <source>
        <dbReference type="ARBA" id="ARBA00044743"/>
    </source>
</evidence>
<dbReference type="GO" id="GO:0052925">
    <property type="term" value="F:dol-P-Man:Man(5)GlcNAc(2)-PP-Dol alpha-1,3-mannosyltransferase activity"/>
    <property type="evidence" value="ECO:0007669"/>
    <property type="project" value="UniProtKB-EC"/>
</dbReference>
<comment type="similarity">
    <text evidence="3">Belongs to the glycosyl hydrolase 5 (cellulase A) family.</text>
</comment>
<evidence type="ECO:0000256" key="14">
    <source>
        <dbReference type="ARBA" id="ARBA00030065"/>
    </source>
</evidence>
<gene>
    <name evidence="22" type="ORF">PNOK_0072800</name>
</gene>
<feature type="transmembrane region" description="Helical" evidence="20">
    <location>
        <begin position="847"/>
        <end position="865"/>
    </location>
</feature>
<evidence type="ECO:0000256" key="4">
    <source>
        <dbReference type="ARBA" id="ARBA00011964"/>
    </source>
</evidence>
<comment type="function">
    <text evidence="16">Dol-P-Man:Man(5)GlcNAc(2)-PP-Dol alpha-1,3-mannosyltransferase that operates in the biosynthetic pathway of dolichol-linked oligosaccharides, the glycan precursors employed in protein asparagine (N)-glycosylation. The assembly of dolichol-linked oligosaccharides begins on the cytosolic side of the endoplasmic reticulum membrane and finishes in its lumen. The sequential addition of sugars to dolichol pyrophosphate produces dolichol-linked oligosaccharides containing fourteen sugars, including two GlcNAcs, nine mannoses and three glucoses. Once assembled, the oligosaccharide is transferred from the lipid to nascent proteins by oligosaccharyltransferases. In the lumen of the endoplasmic reticulum, adds the first dolichyl beta-D-mannosyl phosphate derived mannose in an alpha-1,3 linkage to Man(5)GlcNAc(2)-PP-dolichol to produce Man(6)GlcNAc(2)-PP-dolichol.</text>
</comment>
<sequence length="1053" mass="117108">MILSSSDVAALLAALGLTSSLFKPIPDLIGSLTAPLDGVVSAVDGITTGLGLPKLEDLPLIGTILEAEDPMGITNMYKSLSTTKTHVVDSSDPCHVEPYDPPPVLSQTFPPFDSAKANIFRYRQQQSVNLGSWFVHENWMTPSLFTCASGSQISEIDIASGWGNLTGARAVLERHWDTFITQDDFQYLASIGINTVRLPIGYWSLGPLYCQGTPFEDFASVYTNSWSRVIRAINWAGEAGIGVLVDLHGAVGSQNGQPHSGISDGKINLFGNPTNENLTVNVLTYLVQQLAAVTNVVGIQLLNEPNNDDSLPDFYNRVITTLRQVSPEAMNFPFYIHDAFNLGMYSGFIGSRKDFVVEDHHSYFVFGSDDSHDTIKQETDKVDGPVASDLSSAYKKNHKNLVVGEWSCALTPESLSKDKNPDSSREKFCQGQEQTYSNNSAGWHFWSYKTETCDSEDGWCFKNVVGNMLPPTFFSYNSTPATTPAKSLLLSRTVAEMKLPAMVEVLDQARNESSLWNVKLSDSDDSTASPPASPSGTFWKKSSASHQRFFSIHSRRAQSSQVLPPSLESLTSTERSIAKGYSDGFLTAKIFAQYGMSRLGFKDQYISDSIKELEGVVAAGTEQYYKNWFYRGLNDGEVIVGKTLAQFACSVLTDPKYGWILASCVVFGDALLTQLIIRFIKYTEIDWETYMYHIELYLKGERNYSNITGPTGLLVYPAGHVHIHEILYNITGSGLDIPKAQQIYGLLYILTVVLSCSIYLKAGGVPNWVLLFLPLSKRLHSIYSLRLFNDCWTVFASQAATLSLLEGYNSVACILFSLAISIKMSALLYIPGLLVILLQQCGLARTIFYVTLMGLFQVILGWPFLSEYPWEYISGAFDLSRVFLFKWTVNWRFVGEETFLSPGFAKSLLIGHLTALFLFAHFKWCRHKNGVIGLAFASLKDPWNTLGKLSPDYMATILMSSNLMGIIFARSLHYQFYSWYAQQIPFLIWRTRYPLPLKLAIIIGTEYAWNVFPSTDLSSGLLVTANVALLAGLWYGWDHAQDPVQVSTEKKLK</sequence>
<dbReference type="Pfam" id="PF05208">
    <property type="entry name" value="ALG3"/>
    <property type="match status" value="1"/>
</dbReference>
<evidence type="ECO:0000259" key="21">
    <source>
        <dbReference type="Pfam" id="PF00150"/>
    </source>
</evidence>
<evidence type="ECO:0000256" key="8">
    <source>
        <dbReference type="ARBA" id="ARBA00022692"/>
    </source>
</evidence>
<evidence type="ECO:0000313" key="22">
    <source>
        <dbReference type="EMBL" id="PAV23660.1"/>
    </source>
</evidence>
<organism evidence="22 23">
    <name type="scientific">Pyrrhoderma noxium</name>
    <dbReference type="NCBI Taxonomy" id="2282107"/>
    <lineage>
        <taxon>Eukaryota</taxon>
        <taxon>Fungi</taxon>
        <taxon>Dikarya</taxon>
        <taxon>Basidiomycota</taxon>
        <taxon>Agaricomycotina</taxon>
        <taxon>Agaricomycetes</taxon>
        <taxon>Hymenochaetales</taxon>
        <taxon>Hymenochaetaceae</taxon>
        <taxon>Pyrrhoderma</taxon>
    </lineage>
</organism>
<evidence type="ECO:0000313" key="23">
    <source>
        <dbReference type="Proteomes" id="UP000217199"/>
    </source>
</evidence>
<dbReference type="Gene3D" id="3.20.20.80">
    <property type="entry name" value="Glycosidases"/>
    <property type="match status" value="1"/>
</dbReference>
<evidence type="ECO:0000256" key="13">
    <source>
        <dbReference type="ARBA" id="ARBA00023295"/>
    </source>
</evidence>
<name>A0A286UVL9_9AGAM</name>
<keyword evidence="7" id="KW-0808">Transferase</keyword>
<proteinExistence type="inferred from homology"/>
<keyword evidence="10" id="KW-0256">Endoplasmic reticulum</keyword>
<dbReference type="OrthoDB" id="1887033at2759"/>
<feature type="domain" description="Glycoside hydrolase family 5" evidence="21">
    <location>
        <begin position="174"/>
        <end position="449"/>
    </location>
</feature>
<dbReference type="InterPro" id="IPR007873">
    <property type="entry name" value="Glycosyltransferase_ALG3"/>
</dbReference>
<dbReference type="PANTHER" id="PTHR12646">
    <property type="entry name" value="NOT56 - RELATED"/>
    <property type="match status" value="1"/>
</dbReference>
<keyword evidence="9 22" id="KW-0378">Hydrolase</keyword>
<evidence type="ECO:0000256" key="9">
    <source>
        <dbReference type="ARBA" id="ARBA00022801"/>
    </source>
</evidence>
<comment type="caution">
    <text evidence="22">The sequence shown here is derived from an EMBL/GenBank/DDBJ whole genome shotgun (WGS) entry which is preliminary data.</text>
</comment>
<evidence type="ECO:0000256" key="10">
    <source>
        <dbReference type="ARBA" id="ARBA00022824"/>
    </source>
</evidence>
<feature type="transmembrane region" description="Helical" evidence="20">
    <location>
        <begin position="814"/>
        <end position="838"/>
    </location>
</feature>
<dbReference type="EC" id="2.4.1.258" evidence="4"/>
<dbReference type="EMBL" id="NBII01000001">
    <property type="protein sequence ID" value="PAV23660.1"/>
    <property type="molecule type" value="Genomic_DNA"/>
</dbReference>
<evidence type="ECO:0000256" key="20">
    <source>
        <dbReference type="SAM" id="Phobius"/>
    </source>
</evidence>
<keyword evidence="13" id="KW-0326">Glycosidase</keyword>
<evidence type="ECO:0000256" key="2">
    <source>
        <dbReference type="ARBA" id="ARBA00004922"/>
    </source>
</evidence>
<dbReference type="InterPro" id="IPR001547">
    <property type="entry name" value="Glyco_hydro_5"/>
</dbReference>
<keyword evidence="12 20" id="KW-0472">Membrane</keyword>
<dbReference type="UniPathway" id="UPA00378"/>
<evidence type="ECO:0000256" key="19">
    <source>
        <dbReference type="SAM" id="MobiDB-lite"/>
    </source>
</evidence>
<dbReference type="GO" id="GO:0004553">
    <property type="term" value="F:hydrolase activity, hydrolyzing O-glycosyl compounds"/>
    <property type="evidence" value="ECO:0007669"/>
    <property type="project" value="InterPro"/>
</dbReference>
<keyword evidence="8 20" id="KW-0812">Transmembrane</keyword>
<feature type="transmembrane region" description="Helical" evidence="20">
    <location>
        <begin position="657"/>
        <end position="677"/>
    </location>
</feature>
<evidence type="ECO:0000256" key="3">
    <source>
        <dbReference type="ARBA" id="ARBA00005641"/>
    </source>
</evidence>
<dbReference type="STRING" id="2282107.A0A286UVL9"/>
<comment type="subcellular location">
    <subcellularLocation>
        <location evidence="1">Endoplasmic reticulum membrane</location>
        <topology evidence="1">Multi-pass membrane protein</topology>
    </subcellularLocation>
</comment>
<evidence type="ECO:0000256" key="5">
    <source>
        <dbReference type="ARBA" id="ARBA00015561"/>
    </source>
</evidence>
<evidence type="ECO:0000256" key="17">
    <source>
        <dbReference type="ARBA" id="ARBA00049506"/>
    </source>
</evidence>
<comment type="similarity">
    <text evidence="18">Belongs to the glycosyltransferase ALG3 family.</text>
</comment>
<evidence type="ECO:0000256" key="1">
    <source>
        <dbReference type="ARBA" id="ARBA00004477"/>
    </source>
</evidence>
<evidence type="ECO:0000256" key="6">
    <source>
        <dbReference type="ARBA" id="ARBA00022676"/>
    </source>
</evidence>
<dbReference type="AlphaFoldDB" id="A0A286UVL9"/>
<dbReference type="PANTHER" id="PTHR12646:SF0">
    <property type="entry name" value="DOL-P-MAN:MAN(5)GLCNAC(2)-PP-DOL ALPHA-1,3-MANNOSYLTRANSFERASE"/>
    <property type="match status" value="1"/>
</dbReference>
<dbReference type="Proteomes" id="UP000217199">
    <property type="component" value="Unassembled WGS sequence"/>
</dbReference>
<keyword evidence="11 20" id="KW-1133">Transmembrane helix</keyword>
<feature type="region of interest" description="Disordered" evidence="19">
    <location>
        <begin position="520"/>
        <end position="540"/>
    </location>
</feature>
<evidence type="ECO:0000256" key="7">
    <source>
        <dbReference type="ARBA" id="ARBA00022679"/>
    </source>
</evidence>
<feature type="transmembrane region" description="Helical" evidence="20">
    <location>
        <begin position="743"/>
        <end position="762"/>
    </location>
</feature>
<dbReference type="GO" id="GO:0005789">
    <property type="term" value="C:endoplasmic reticulum membrane"/>
    <property type="evidence" value="ECO:0007669"/>
    <property type="project" value="UniProtKB-SubCell"/>
</dbReference>
<dbReference type="Pfam" id="PF00150">
    <property type="entry name" value="Cellulase"/>
    <property type="match status" value="1"/>
</dbReference>
<keyword evidence="23" id="KW-1185">Reference proteome</keyword>
<dbReference type="GO" id="GO:0000272">
    <property type="term" value="P:polysaccharide catabolic process"/>
    <property type="evidence" value="ECO:0007669"/>
    <property type="project" value="InterPro"/>
</dbReference>
<dbReference type="InterPro" id="IPR017853">
    <property type="entry name" value="GH"/>
</dbReference>
<dbReference type="InParanoid" id="A0A286UVL9"/>
<accession>A0A286UVL9</accession>
<evidence type="ECO:0000256" key="11">
    <source>
        <dbReference type="ARBA" id="ARBA00022989"/>
    </source>
</evidence>
<keyword evidence="6" id="KW-0328">Glycosyltransferase</keyword>
<reference evidence="22 23" key="1">
    <citation type="journal article" date="2017" name="Mol. Ecol.">
        <title>Comparative and population genomic landscape of Phellinus noxius: A hypervariable fungus causing root rot in trees.</title>
        <authorList>
            <person name="Chung C.L."/>
            <person name="Lee T.J."/>
            <person name="Akiba M."/>
            <person name="Lee H.H."/>
            <person name="Kuo T.H."/>
            <person name="Liu D."/>
            <person name="Ke H.M."/>
            <person name="Yokoi T."/>
            <person name="Roa M.B."/>
            <person name="Lu M.J."/>
            <person name="Chang Y.Y."/>
            <person name="Ann P.J."/>
            <person name="Tsai J.N."/>
            <person name="Chen C.Y."/>
            <person name="Tzean S.S."/>
            <person name="Ota Y."/>
            <person name="Hattori T."/>
            <person name="Sahashi N."/>
            <person name="Liou R.F."/>
            <person name="Kikuchi T."/>
            <person name="Tsai I.J."/>
        </authorList>
    </citation>
    <scope>NUCLEOTIDE SEQUENCE [LARGE SCALE GENOMIC DNA]</scope>
    <source>
        <strain evidence="22 23">FFPRI411160</strain>
    </source>
</reference>
<evidence type="ECO:0000256" key="18">
    <source>
        <dbReference type="ARBA" id="ARBA00093457"/>
    </source>
</evidence>
<evidence type="ECO:0000256" key="12">
    <source>
        <dbReference type="ARBA" id="ARBA00023136"/>
    </source>
</evidence>
<evidence type="ECO:0000256" key="15">
    <source>
        <dbReference type="ARBA" id="ARBA00030368"/>
    </source>
</evidence>
<comment type="catalytic activity">
    <reaction evidence="17">
        <text>an alpha-D-Man-(1-&gt;2)-alpha-D-Man-(1-&gt;2)-alpha-D-Man-(1-&gt;3)-[alpha-D-Man-(1-&gt;6)]-beta-D-Man-(1-&gt;4)-beta-D-GlcNAc-(1-&gt;4)-alpha-D-GlcNAc-diphospho-di-trans,poly-cis-dolichol + a di-trans,poly-cis-dolichyl beta-D-mannosyl phosphate = an alpha-D-Man-(1-&gt;2)-alpha-D-Man-(1-&gt;2)-alpha-D-Man-(1-&gt;3)-[alpha-D-Man-(1-&gt;3)-alpha-D-Man-(1-&gt;6)]-beta-D-Man-(1-&gt;4)-beta-D-GlcNAc-(1-&gt;4)-alpha-D-GlcNAc-diphospho-di-trans,poly-cis-dolichol + a di-trans,poly-cis-dolichyl phosphate + H(+)</text>
        <dbReference type="Rhea" id="RHEA:29527"/>
        <dbReference type="Rhea" id="RHEA-COMP:19498"/>
        <dbReference type="Rhea" id="RHEA-COMP:19501"/>
        <dbReference type="Rhea" id="RHEA-COMP:19516"/>
        <dbReference type="Rhea" id="RHEA-COMP:19517"/>
        <dbReference type="ChEBI" id="CHEBI:15378"/>
        <dbReference type="ChEBI" id="CHEBI:57683"/>
        <dbReference type="ChEBI" id="CHEBI:58211"/>
        <dbReference type="ChEBI" id="CHEBI:132515"/>
        <dbReference type="ChEBI" id="CHEBI:132516"/>
        <dbReference type="EC" id="2.4.1.258"/>
    </reaction>
    <physiologicalReaction direction="left-to-right" evidence="17">
        <dbReference type="Rhea" id="RHEA:29528"/>
    </physiologicalReaction>
</comment>
<dbReference type="SUPFAM" id="SSF51445">
    <property type="entry name" value="(Trans)glycosidases"/>
    <property type="match status" value="1"/>
</dbReference>